<dbReference type="HOGENOM" id="CLU_307549_0_0_1"/>
<dbReference type="eggNOG" id="ENOG502SPDR">
    <property type="taxonomic scope" value="Eukaryota"/>
</dbReference>
<dbReference type="OMA" id="TNATEIM"/>
<feature type="compositionally biased region" description="Basic and acidic residues" evidence="1">
    <location>
        <begin position="784"/>
        <end position="802"/>
    </location>
</feature>
<dbReference type="GeneID" id="19265959"/>
<organism evidence="2 3">
    <name type="scientific">Pestalotiopsis fici (strain W106-1 / CGMCC3.15140)</name>
    <dbReference type="NCBI Taxonomy" id="1229662"/>
    <lineage>
        <taxon>Eukaryota</taxon>
        <taxon>Fungi</taxon>
        <taxon>Dikarya</taxon>
        <taxon>Ascomycota</taxon>
        <taxon>Pezizomycotina</taxon>
        <taxon>Sordariomycetes</taxon>
        <taxon>Xylariomycetidae</taxon>
        <taxon>Amphisphaeriales</taxon>
        <taxon>Sporocadaceae</taxon>
        <taxon>Pestalotiopsis</taxon>
    </lineage>
</organism>
<keyword evidence="3" id="KW-1185">Reference proteome</keyword>
<evidence type="ECO:0000313" key="3">
    <source>
        <dbReference type="Proteomes" id="UP000030651"/>
    </source>
</evidence>
<feature type="compositionally biased region" description="Polar residues" evidence="1">
    <location>
        <begin position="804"/>
        <end position="813"/>
    </location>
</feature>
<dbReference type="RefSeq" id="XP_007827718.1">
    <property type="nucleotide sequence ID" value="XM_007829527.1"/>
</dbReference>
<protein>
    <submittedName>
        <fullName evidence="2">Uncharacterized protein</fullName>
    </submittedName>
</protein>
<sequence length="959" mass="105691">MSAYNRNRISLNIQGTKGAEYYDQICALSQKTINENFKTLFKQRRDLVELWYKDKRGSNGVLDAILDPPQVKLQLGSSDTPELYFEIHIKSGKIKFAADQIQTINNWVITVRSQLFDAQVSPNSSLGDEATAVAAAQLEEIKKSHDVHKLELAIKKAQEEALAAAEKEASATGAPKPTPLKAGDYSIQRLFCAIAQGQWSTPVESHSYLPDPEDGTKRISLADWRASNRDSKTRLMANAVSKLLGNWAEDNQESAFWNLGVQIRLPVAKLVREQALATCAPTAVRLQNYAYISNAAQLAHLQAVQKGAVSSLANAGELGHPQNCLVFCEVVKRKLPSGARLEYGGNLAEPAEGTAEPEIPGTFVLDHRLYFEQKILSSLRDLCVKTSVIPVYPDMFTDKSSGEQQFKSRYIVGANPNPASLYPGLPDQVATNPTFDFKLEDKGRYAWRRTWPAPGSGTEVKPYTDCNAAPVYRKWSIEAANNVEVTWTPGQDTIRVAGSVVYDHWEAYNARGNMNFPWKAWHDCYWGDFVITISWSFEIDLCDKEMSFEDHKEAMKKRSRYLVELDEALKNGKPAPIEVPEVPNGVINPVIKGLDPNTSLPKNLSVTRTGGQYVRDDTHTKMRDAVEASLKSGFKTACDNLLNSVADAGNFIYPGTRTLVFGDPKLNDFGDVLATIAYIDLEDGLVDVNVAVPKEIEPSQGKKVDPIIHDSTVTGNPTHITWSPTITWNSHAGTAKLVLQGRNILPDPMAFEEVVVQLLPTGGQNCLFSGSAYAWESRTELDEKKRIKDQSEAAKKAERIAKGDTQSEGTSSVDMVSAGADSVNGTVTPSITTTPSVWEFSQSLIKEELQVTLESEKNSTIFRIEAVPPAKKSSKTPRFTIPPDGWFSLTLEGPASGPGNYIAQLDELWNHTDYLQNMKGKRAASSFLKCCLIEGTSGVAYLSSQADADKTRGVLNRRE</sequence>
<proteinExistence type="predicted"/>
<reference evidence="3" key="1">
    <citation type="journal article" date="2015" name="BMC Genomics">
        <title>Genomic and transcriptomic analysis of the endophytic fungus Pestalotiopsis fici reveals its lifestyle and high potential for synthesis of natural products.</title>
        <authorList>
            <person name="Wang X."/>
            <person name="Zhang X."/>
            <person name="Liu L."/>
            <person name="Xiang M."/>
            <person name="Wang W."/>
            <person name="Sun X."/>
            <person name="Che Y."/>
            <person name="Guo L."/>
            <person name="Liu G."/>
            <person name="Guo L."/>
            <person name="Wang C."/>
            <person name="Yin W.B."/>
            <person name="Stadler M."/>
            <person name="Zhang X."/>
            <person name="Liu X."/>
        </authorList>
    </citation>
    <scope>NUCLEOTIDE SEQUENCE [LARGE SCALE GENOMIC DNA]</scope>
    <source>
        <strain evidence="3">W106-1 / CGMCC3.15140</strain>
    </source>
</reference>
<dbReference type="OrthoDB" id="5429442at2759"/>
<feature type="region of interest" description="Disordered" evidence="1">
    <location>
        <begin position="784"/>
        <end position="813"/>
    </location>
</feature>
<evidence type="ECO:0000313" key="2">
    <source>
        <dbReference type="EMBL" id="ETS87118.1"/>
    </source>
</evidence>
<accession>W3XM38</accession>
<dbReference type="EMBL" id="KI912109">
    <property type="protein sequence ID" value="ETS87118.1"/>
    <property type="molecule type" value="Genomic_DNA"/>
</dbReference>
<name>W3XM38_PESFW</name>
<evidence type="ECO:0000256" key="1">
    <source>
        <dbReference type="SAM" id="MobiDB-lite"/>
    </source>
</evidence>
<dbReference type="KEGG" id="pfy:PFICI_00946"/>
<dbReference type="Proteomes" id="UP000030651">
    <property type="component" value="Unassembled WGS sequence"/>
</dbReference>
<gene>
    <name evidence="2" type="ORF">PFICI_00946</name>
</gene>
<dbReference type="AlphaFoldDB" id="W3XM38"/>
<dbReference type="InParanoid" id="W3XM38"/>